<dbReference type="EMBL" id="SRLE01000007">
    <property type="protein sequence ID" value="TGD73436.1"/>
    <property type="molecule type" value="Genomic_DNA"/>
</dbReference>
<dbReference type="RefSeq" id="WP_135443595.1">
    <property type="nucleotide sequence ID" value="NZ_SRLE01000007.1"/>
</dbReference>
<evidence type="ECO:0000313" key="4">
    <source>
        <dbReference type="Proteomes" id="UP000298050"/>
    </source>
</evidence>
<feature type="chain" id="PRO_5021261330" description="Ysc84 actin-binding domain-containing protein" evidence="1">
    <location>
        <begin position="24"/>
        <end position="194"/>
    </location>
</feature>
<dbReference type="AlphaFoldDB" id="A0A4Z0M1W8"/>
<keyword evidence="1" id="KW-0732">Signal</keyword>
<dbReference type="Pfam" id="PF04366">
    <property type="entry name" value="Ysc84"/>
    <property type="match status" value="1"/>
</dbReference>
<name>A0A4Z0M1W8_9GAMM</name>
<dbReference type="OrthoDB" id="5405772at2"/>
<proteinExistence type="predicted"/>
<keyword evidence="4" id="KW-1185">Reference proteome</keyword>
<evidence type="ECO:0000313" key="3">
    <source>
        <dbReference type="EMBL" id="TGD73436.1"/>
    </source>
</evidence>
<accession>A0A4Z0M1W8</accession>
<protein>
    <recommendedName>
        <fullName evidence="2">Ysc84 actin-binding domain-containing protein</fullName>
    </recommendedName>
</protein>
<evidence type="ECO:0000259" key="2">
    <source>
        <dbReference type="Pfam" id="PF04366"/>
    </source>
</evidence>
<gene>
    <name evidence="3" type="ORF">E4634_10400</name>
</gene>
<evidence type="ECO:0000256" key="1">
    <source>
        <dbReference type="SAM" id="SignalP"/>
    </source>
</evidence>
<reference evidence="3 4" key="1">
    <citation type="submission" date="2019-04" db="EMBL/GenBank/DDBJ databases">
        <title>Taxonomy of novel Haliea sp. from mangrove soil of West Coast of India.</title>
        <authorList>
            <person name="Verma A."/>
            <person name="Kumar P."/>
            <person name="Krishnamurthi S."/>
        </authorList>
    </citation>
    <scope>NUCLEOTIDE SEQUENCE [LARGE SCALE GENOMIC DNA]</scope>
    <source>
        <strain evidence="3 4">SAOS-164</strain>
    </source>
</reference>
<organism evidence="3 4">
    <name type="scientific">Mangrovimicrobium sediminis</name>
    <dbReference type="NCBI Taxonomy" id="2562682"/>
    <lineage>
        <taxon>Bacteria</taxon>
        <taxon>Pseudomonadati</taxon>
        <taxon>Pseudomonadota</taxon>
        <taxon>Gammaproteobacteria</taxon>
        <taxon>Cellvibrionales</taxon>
        <taxon>Halieaceae</taxon>
        <taxon>Mangrovimicrobium</taxon>
    </lineage>
</organism>
<dbReference type="Proteomes" id="UP000298050">
    <property type="component" value="Unassembled WGS sequence"/>
</dbReference>
<comment type="caution">
    <text evidence="3">The sequence shown here is derived from an EMBL/GenBank/DDBJ whole genome shotgun (WGS) entry which is preliminary data.</text>
</comment>
<sequence length="194" mass="19398">MSICARNTFLAVLLACLAPFAAADDAAADYAKTIGAFKSAGESGGYFGSAYGYAVFPTIGKGGIGVGGAHGKGRVYAGGEYVGDTKMTQLTVGFQLGGQAFSQIIFFEDESAFKSFTSGNFEFGAQATAVAITAGVSAQANTGGGAGAGVSGGQNDASTVSAGYRKGMAIFTIAKGGLMYEATLGGQKFSYTPL</sequence>
<feature type="domain" description="Ysc84 actin-binding" evidence="2">
    <location>
        <begin position="89"/>
        <end position="167"/>
    </location>
</feature>
<dbReference type="InterPro" id="IPR007461">
    <property type="entry name" value="Ysc84_actin-binding"/>
</dbReference>
<feature type="signal peptide" evidence="1">
    <location>
        <begin position="1"/>
        <end position="23"/>
    </location>
</feature>